<organism evidence="7 8">
    <name type="scientific">Actinoplanes lutulentus</name>
    <dbReference type="NCBI Taxonomy" id="1287878"/>
    <lineage>
        <taxon>Bacteria</taxon>
        <taxon>Bacillati</taxon>
        <taxon>Actinomycetota</taxon>
        <taxon>Actinomycetes</taxon>
        <taxon>Micromonosporales</taxon>
        <taxon>Micromonosporaceae</taxon>
        <taxon>Actinoplanes</taxon>
    </lineage>
</organism>
<feature type="transmembrane region" description="Helical" evidence="6">
    <location>
        <begin position="196"/>
        <end position="218"/>
    </location>
</feature>
<dbReference type="InterPro" id="IPR010343">
    <property type="entry name" value="ArAE_1"/>
</dbReference>
<gene>
    <name evidence="7" type="ORF">B0I29_117241</name>
</gene>
<evidence type="ECO:0000313" key="7">
    <source>
        <dbReference type="EMBL" id="RAK29915.1"/>
    </source>
</evidence>
<accession>A0A327Z5B3</accession>
<dbReference type="Pfam" id="PF06081">
    <property type="entry name" value="ArAE_1"/>
    <property type="match status" value="1"/>
</dbReference>
<keyword evidence="5 6" id="KW-0472">Membrane</keyword>
<dbReference type="GO" id="GO:0005886">
    <property type="term" value="C:plasma membrane"/>
    <property type="evidence" value="ECO:0007669"/>
    <property type="project" value="UniProtKB-SubCell"/>
</dbReference>
<feature type="transmembrane region" description="Helical" evidence="6">
    <location>
        <begin position="101"/>
        <end position="122"/>
    </location>
</feature>
<reference evidence="7 8" key="1">
    <citation type="submission" date="2018-06" db="EMBL/GenBank/DDBJ databases">
        <title>Genomic Encyclopedia of Type Strains, Phase III (KMG-III): the genomes of soil and plant-associated and newly described type strains.</title>
        <authorList>
            <person name="Whitman W."/>
        </authorList>
    </citation>
    <scope>NUCLEOTIDE SEQUENCE [LARGE SCALE GENOMIC DNA]</scope>
    <source>
        <strain evidence="7 8">CGMCC 4.7090</strain>
    </source>
</reference>
<keyword evidence="3 6" id="KW-0812">Transmembrane</keyword>
<evidence type="ECO:0000256" key="2">
    <source>
        <dbReference type="ARBA" id="ARBA00022475"/>
    </source>
</evidence>
<evidence type="ECO:0000256" key="4">
    <source>
        <dbReference type="ARBA" id="ARBA00022989"/>
    </source>
</evidence>
<feature type="transmembrane region" description="Helical" evidence="6">
    <location>
        <begin position="12"/>
        <end position="35"/>
    </location>
</feature>
<evidence type="ECO:0000256" key="5">
    <source>
        <dbReference type="ARBA" id="ARBA00023136"/>
    </source>
</evidence>
<evidence type="ECO:0000256" key="1">
    <source>
        <dbReference type="ARBA" id="ARBA00004651"/>
    </source>
</evidence>
<feature type="transmembrane region" description="Helical" evidence="6">
    <location>
        <begin position="129"/>
        <end position="145"/>
    </location>
</feature>
<evidence type="ECO:0000256" key="6">
    <source>
        <dbReference type="SAM" id="Phobius"/>
    </source>
</evidence>
<dbReference type="EMBL" id="QLMJ01000017">
    <property type="protein sequence ID" value="RAK29915.1"/>
    <property type="molecule type" value="Genomic_DNA"/>
</dbReference>
<keyword evidence="8" id="KW-1185">Reference proteome</keyword>
<protein>
    <submittedName>
        <fullName evidence="7">Uncharacterized membrane protein YgaE (UPF0421/DUF939 family)</fullName>
    </submittedName>
</protein>
<keyword evidence="4 6" id="KW-1133">Transmembrane helix</keyword>
<proteinExistence type="predicted"/>
<dbReference type="Proteomes" id="UP000249341">
    <property type="component" value="Unassembled WGS sequence"/>
</dbReference>
<dbReference type="AlphaFoldDB" id="A0A327Z5B3"/>
<evidence type="ECO:0000256" key="3">
    <source>
        <dbReference type="ARBA" id="ARBA00022692"/>
    </source>
</evidence>
<evidence type="ECO:0000313" key="8">
    <source>
        <dbReference type="Proteomes" id="UP000249341"/>
    </source>
</evidence>
<comment type="subcellular location">
    <subcellularLocation>
        <location evidence="1">Cell membrane</location>
        <topology evidence="1">Multi-pass membrane protein</topology>
    </subcellularLocation>
</comment>
<keyword evidence="2" id="KW-1003">Cell membrane</keyword>
<name>A0A327Z5B3_9ACTN</name>
<sequence>MHRKPSSLLHSLASANPTTFVVLSLTLCAVVAGLLRRKVRPAVEKAVRAGTRRLLPHLPERVTETAGKLRARIDPTFARSVLVTAASAAIAWSAAETLHLPGAIFAAISATLSVQMSSFASVREGAQRLVGTLAGIAVTVGVWHAFGLSPWSIAIIAGFGLAAGRLLRLGDASATVPLTSLGIIVGGSAVTEDFVWQRVAATALGIVVGVILSPLVGGMTPRERARHKLAHLSSEIADLLGRLGAGVQGGYTRDEAAHWLERSRNLGEDLDDAVTAVDELARQARWSPTTPTTRVTPIHQTLRTLEHGVQQVNSVARSMFDAAATPQAPHVPEPIGEVLTAASEAFTAHAMQDTGELHGVLDELREARKQTLRKVRTEVDDTGVLVLTGSIITDIDRMAGSLERSAPALSVGLREPGPGIPAVSEILPAVRLAWEKALTTTGKR</sequence>
<comment type="caution">
    <text evidence="7">The sequence shown here is derived from an EMBL/GenBank/DDBJ whole genome shotgun (WGS) entry which is preliminary data.</text>
</comment>
<feature type="transmembrane region" description="Helical" evidence="6">
    <location>
        <begin position="77"/>
        <end position="95"/>
    </location>
</feature>
<dbReference type="OrthoDB" id="3280421at2"/>